<proteinExistence type="inferred from homology"/>
<dbReference type="InterPro" id="IPR007627">
    <property type="entry name" value="RNA_pol_sigma70_r2"/>
</dbReference>
<dbReference type="InterPro" id="IPR039425">
    <property type="entry name" value="RNA_pol_sigma-70-like"/>
</dbReference>
<comment type="similarity">
    <text evidence="1">Belongs to the sigma-70 factor family. ECF subfamily.</text>
</comment>
<evidence type="ECO:0000256" key="4">
    <source>
        <dbReference type="ARBA" id="ARBA00023163"/>
    </source>
</evidence>
<keyword evidence="2" id="KW-0805">Transcription regulation</keyword>
<dbReference type="GO" id="GO:0006352">
    <property type="term" value="P:DNA-templated transcription initiation"/>
    <property type="evidence" value="ECO:0007669"/>
    <property type="project" value="InterPro"/>
</dbReference>
<accession>A0A2S9YKK9</accession>
<dbReference type="Gene3D" id="1.10.10.10">
    <property type="entry name" value="Winged helix-like DNA-binding domain superfamily/Winged helix DNA-binding domain"/>
    <property type="match status" value="1"/>
</dbReference>
<evidence type="ECO:0000313" key="8">
    <source>
        <dbReference type="Proteomes" id="UP000237968"/>
    </source>
</evidence>
<dbReference type="InterPro" id="IPR013324">
    <property type="entry name" value="RNA_pol_sigma_r3/r4-like"/>
</dbReference>
<dbReference type="AlphaFoldDB" id="A0A2S9YKK9"/>
<feature type="domain" description="RNA polymerase sigma-70 region 2" evidence="5">
    <location>
        <begin position="15"/>
        <end position="78"/>
    </location>
</feature>
<keyword evidence="8" id="KW-1185">Reference proteome</keyword>
<sequence length="191" mass="21646">MTATTCNEFVCLTNPHLPRLFRIGMRLTHQPSESQDLVQEALTKAWANWHRFEQSGSVGAWLSRILINTFISRHRHQKVVDATAARPDLLPHLYDPHRLDEAAMPEGSWHSRHFSDEVLDALAELPPHYRQVVELVDVQGLAYKDAADEIGCPLGTVMSRLHRARKLLREQLAEYATNYGLGHAEAPRQAA</sequence>
<dbReference type="OrthoDB" id="8684701at2"/>
<dbReference type="InterPro" id="IPR013249">
    <property type="entry name" value="RNA_pol_sigma70_r4_t2"/>
</dbReference>
<dbReference type="Proteomes" id="UP000237968">
    <property type="component" value="Unassembled WGS sequence"/>
</dbReference>
<dbReference type="SUPFAM" id="SSF88946">
    <property type="entry name" value="Sigma2 domain of RNA polymerase sigma factors"/>
    <property type="match status" value="1"/>
</dbReference>
<dbReference type="GO" id="GO:0003677">
    <property type="term" value="F:DNA binding"/>
    <property type="evidence" value="ECO:0007669"/>
    <property type="project" value="InterPro"/>
</dbReference>
<evidence type="ECO:0000256" key="2">
    <source>
        <dbReference type="ARBA" id="ARBA00023015"/>
    </source>
</evidence>
<name>A0A2S9YKK9_9BACT</name>
<dbReference type="PANTHER" id="PTHR43133:SF25">
    <property type="entry name" value="RNA POLYMERASE SIGMA FACTOR RFAY-RELATED"/>
    <property type="match status" value="1"/>
</dbReference>
<dbReference type="EMBL" id="PVNK01000010">
    <property type="protein sequence ID" value="PRQ05546.1"/>
    <property type="molecule type" value="Genomic_DNA"/>
</dbReference>
<evidence type="ECO:0000256" key="1">
    <source>
        <dbReference type="ARBA" id="ARBA00010641"/>
    </source>
</evidence>
<protein>
    <submittedName>
        <fullName evidence="7">ECF RNA polymerase sigma factor SigR</fullName>
    </submittedName>
</protein>
<reference evidence="7 8" key="1">
    <citation type="submission" date="2018-03" db="EMBL/GenBank/DDBJ databases">
        <title>Draft Genome Sequences of the Obligatory Marine Myxobacteria Enhygromyxa salina SWB005.</title>
        <authorList>
            <person name="Poehlein A."/>
            <person name="Moghaddam J.A."/>
            <person name="Harms H."/>
            <person name="Alanjari M."/>
            <person name="Koenig G.M."/>
            <person name="Daniel R."/>
            <person name="Schaeberle T.F."/>
        </authorList>
    </citation>
    <scope>NUCLEOTIDE SEQUENCE [LARGE SCALE GENOMIC DNA]</scope>
    <source>
        <strain evidence="7 8">SWB005</strain>
    </source>
</reference>
<evidence type="ECO:0000256" key="3">
    <source>
        <dbReference type="ARBA" id="ARBA00023082"/>
    </source>
</evidence>
<dbReference type="PANTHER" id="PTHR43133">
    <property type="entry name" value="RNA POLYMERASE ECF-TYPE SIGMA FACTO"/>
    <property type="match status" value="1"/>
</dbReference>
<keyword evidence="4" id="KW-0804">Transcription</keyword>
<dbReference type="InterPro" id="IPR013325">
    <property type="entry name" value="RNA_pol_sigma_r2"/>
</dbReference>
<dbReference type="Pfam" id="PF04542">
    <property type="entry name" value="Sigma70_r2"/>
    <property type="match status" value="1"/>
</dbReference>
<comment type="caution">
    <text evidence="7">The sequence shown here is derived from an EMBL/GenBank/DDBJ whole genome shotgun (WGS) entry which is preliminary data.</text>
</comment>
<dbReference type="GO" id="GO:0016987">
    <property type="term" value="F:sigma factor activity"/>
    <property type="evidence" value="ECO:0007669"/>
    <property type="project" value="UniProtKB-KW"/>
</dbReference>
<evidence type="ECO:0000259" key="6">
    <source>
        <dbReference type="Pfam" id="PF08281"/>
    </source>
</evidence>
<evidence type="ECO:0000313" key="7">
    <source>
        <dbReference type="EMBL" id="PRQ05546.1"/>
    </source>
</evidence>
<dbReference type="Pfam" id="PF08281">
    <property type="entry name" value="Sigma70_r4_2"/>
    <property type="match status" value="1"/>
</dbReference>
<organism evidence="7 8">
    <name type="scientific">Enhygromyxa salina</name>
    <dbReference type="NCBI Taxonomy" id="215803"/>
    <lineage>
        <taxon>Bacteria</taxon>
        <taxon>Pseudomonadati</taxon>
        <taxon>Myxococcota</taxon>
        <taxon>Polyangia</taxon>
        <taxon>Nannocystales</taxon>
        <taxon>Nannocystaceae</taxon>
        <taxon>Enhygromyxa</taxon>
    </lineage>
</organism>
<dbReference type="RefSeq" id="WP_106389694.1">
    <property type="nucleotide sequence ID" value="NZ_PVNK01000010.1"/>
</dbReference>
<dbReference type="Gene3D" id="1.10.1740.10">
    <property type="match status" value="1"/>
</dbReference>
<dbReference type="SUPFAM" id="SSF88659">
    <property type="entry name" value="Sigma3 and sigma4 domains of RNA polymerase sigma factors"/>
    <property type="match status" value="1"/>
</dbReference>
<keyword evidence="3" id="KW-0731">Sigma factor</keyword>
<dbReference type="NCBIfam" id="TIGR02937">
    <property type="entry name" value="sigma70-ECF"/>
    <property type="match status" value="1"/>
</dbReference>
<feature type="domain" description="RNA polymerase sigma factor 70 region 4 type 2" evidence="6">
    <location>
        <begin position="116"/>
        <end position="168"/>
    </location>
</feature>
<dbReference type="InterPro" id="IPR036388">
    <property type="entry name" value="WH-like_DNA-bd_sf"/>
</dbReference>
<dbReference type="InterPro" id="IPR014284">
    <property type="entry name" value="RNA_pol_sigma-70_dom"/>
</dbReference>
<gene>
    <name evidence="7" type="primary">sigR_1</name>
    <name evidence="7" type="ORF">ENSA5_02130</name>
</gene>
<dbReference type="CDD" id="cd06171">
    <property type="entry name" value="Sigma70_r4"/>
    <property type="match status" value="1"/>
</dbReference>
<evidence type="ECO:0000259" key="5">
    <source>
        <dbReference type="Pfam" id="PF04542"/>
    </source>
</evidence>